<dbReference type="InterPro" id="IPR011761">
    <property type="entry name" value="ATP-grasp"/>
</dbReference>
<evidence type="ECO:0000256" key="2">
    <source>
        <dbReference type="ARBA" id="ARBA00022741"/>
    </source>
</evidence>
<dbReference type="EMBL" id="FWXI01000007">
    <property type="protein sequence ID" value="SMC71295.1"/>
    <property type="molecule type" value="Genomic_DNA"/>
</dbReference>
<dbReference type="Gene3D" id="3.30.470.20">
    <property type="entry name" value="ATP-grasp fold, B domain"/>
    <property type="match status" value="1"/>
</dbReference>
<dbReference type="SUPFAM" id="SSF52440">
    <property type="entry name" value="PreATP-grasp domain"/>
    <property type="match status" value="1"/>
</dbReference>
<dbReference type="GO" id="GO:0005829">
    <property type="term" value="C:cytosol"/>
    <property type="evidence" value="ECO:0007669"/>
    <property type="project" value="TreeGrafter"/>
</dbReference>
<dbReference type="InterPro" id="IPR016185">
    <property type="entry name" value="PreATP-grasp_dom_sf"/>
</dbReference>
<keyword evidence="1" id="KW-0436">Ligase</keyword>
<accession>A0A1W2BE80</accession>
<evidence type="ECO:0000259" key="5">
    <source>
        <dbReference type="PROSITE" id="PS50975"/>
    </source>
</evidence>
<dbReference type="GO" id="GO:0071524">
    <property type="term" value="P:pyrrolysine biosynthetic process"/>
    <property type="evidence" value="ECO:0007669"/>
    <property type="project" value="InterPro"/>
</dbReference>
<dbReference type="PANTHER" id="PTHR43055:SF1">
    <property type="entry name" value="FORMATE-DEPENDENT PHOSPHORIBOSYLGLYCINAMIDE FORMYLTRANSFERASE"/>
    <property type="match status" value="1"/>
</dbReference>
<dbReference type="RefSeq" id="WP_084575633.1">
    <property type="nucleotide sequence ID" value="NZ_CP155572.1"/>
</dbReference>
<dbReference type="Pfam" id="PF21360">
    <property type="entry name" value="PylC-like_N"/>
    <property type="match status" value="1"/>
</dbReference>
<proteinExistence type="predicted"/>
<dbReference type="InterPro" id="IPR003806">
    <property type="entry name" value="ATP-grasp_PylC-type"/>
</dbReference>
<dbReference type="NCBIfam" id="TIGR03909">
    <property type="entry name" value="pyrrolys_PylC"/>
    <property type="match status" value="1"/>
</dbReference>
<evidence type="ECO:0000256" key="3">
    <source>
        <dbReference type="ARBA" id="ARBA00022840"/>
    </source>
</evidence>
<dbReference type="PANTHER" id="PTHR43055">
    <property type="entry name" value="FORMATE-DEPENDENT PHOSPHORIBOSYLGLYCINAMIDE FORMYLTRANSFERASE"/>
    <property type="match status" value="1"/>
</dbReference>
<dbReference type="STRING" id="112901.SAMN04488500_107126"/>
<dbReference type="GO" id="GO:0046872">
    <property type="term" value="F:metal ion binding"/>
    <property type="evidence" value="ECO:0007669"/>
    <property type="project" value="InterPro"/>
</dbReference>
<gene>
    <name evidence="6" type="ORF">SAMN04488500_107126</name>
</gene>
<dbReference type="OrthoDB" id="5415832at2"/>
<protein>
    <submittedName>
        <fullName evidence="6">Pyrrolysine biosynthesis protein PylC</fullName>
    </submittedName>
</protein>
<organism evidence="6 7">
    <name type="scientific">Sporomusa malonica</name>
    <dbReference type="NCBI Taxonomy" id="112901"/>
    <lineage>
        <taxon>Bacteria</taxon>
        <taxon>Bacillati</taxon>
        <taxon>Bacillota</taxon>
        <taxon>Negativicutes</taxon>
        <taxon>Selenomonadales</taxon>
        <taxon>Sporomusaceae</taxon>
        <taxon>Sporomusa</taxon>
    </lineage>
</organism>
<feature type="domain" description="ATP-grasp" evidence="5">
    <location>
        <begin position="88"/>
        <end position="279"/>
    </location>
</feature>
<sequence length="392" mass="43612">MRIAVLGGKLQGVEACYLAKKAGWTIALVDKNPAAPAAKLCDDFYVFDLMDTEKLTHLLKNVELAVPALEDKAVLDHIYQCAQLAGVKVMYDQQAYLLSSSKLESDKLFAELGVPAPRPWPLCQFPVTVKPSGASGSEGVYQVNNRLELELLQQRLGGFDDWVVQEFLDGPSYSIEVVGCNGNYRTFQVTELAMDEEYDCKRVLAPAVLALDKVQAFADIAITIAKQLQLNGIMDVEVIYHDEQLKVLEVDARLPSQTLTAVYQSTGINVLELLWAGFSETDDPKCFTITAAQGVIYEHIKVTQDRIEVCGEHIMANAGCLRLYKDFFGADEAISNYDEAKQEWVATLIVTGQTRQEAWQRRCAVINTIMDKYNISECRDGTPTLLSKHCDH</sequence>
<dbReference type="Proteomes" id="UP000192738">
    <property type="component" value="Unassembled WGS sequence"/>
</dbReference>
<evidence type="ECO:0000313" key="7">
    <source>
        <dbReference type="Proteomes" id="UP000192738"/>
    </source>
</evidence>
<dbReference type="PROSITE" id="PS50975">
    <property type="entry name" value="ATP_GRASP"/>
    <property type="match status" value="1"/>
</dbReference>
<evidence type="ECO:0000256" key="4">
    <source>
        <dbReference type="PROSITE-ProRule" id="PRU00409"/>
    </source>
</evidence>
<dbReference type="AlphaFoldDB" id="A0A1W2BE80"/>
<dbReference type="InterPro" id="IPR048764">
    <property type="entry name" value="PylC_N"/>
</dbReference>
<keyword evidence="3 4" id="KW-0067">ATP-binding</keyword>
<dbReference type="GO" id="GO:0016874">
    <property type="term" value="F:ligase activity"/>
    <property type="evidence" value="ECO:0007669"/>
    <property type="project" value="UniProtKB-KW"/>
</dbReference>
<dbReference type="GO" id="GO:0005524">
    <property type="term" value="F:ATP binding"/>
    <property type="evidence" value="ECO:0007669"/>
    <property type="project" value="UniProtKB-UniRule"/>
</dbReference>
<keyword evidence="2 4" id="KW-0547">Nucleotide-binding</keyword>
<name>A0A1W2BE80_9FIRM</name>
<evidence type="ECO:0000256" key="1">
    <source>
        <dbReference type="ARBA" id="ARBA00022598"/>
    </source>
</evidence>
<dbReference type="Pfam" id="PF02655">
    <property type="entry name" value="ATP-grasp_3"/>
    <property type="match status" value="1"/>
</dbReference>
<dbReference type="InterPro" id="IPR023890">
    <property type="entry name" value="Pyrrolys_PylC"/>
</dbReference>
<reference evidence="6 7" key="1">
    <citation type="submission" date="2017-04" db="EMBL/GenBank/DDBJ databases">
        <authorList>
            <person name="Afonso C.L."/>
            <person name="Miller P.J."/>
            <person name="Scott M.A."/>
            <person name="Spackman E."/>
            <person name="Goraichik I."/>
            <person name="Dimitrov K.M."/>
            <person name="Suarez D.L."/>
            <person name="Swayne D.E."/>
        </authorList>
    </citation>
    <scope>NUCLEOTIDE SEQUENCE [LARGE SCALE GENOMIC DNA]</scope>
    <source>
        <strain evidence="6 7">DSM 5090</strain>
    </source>
</reference>
<dbReference type="SUPFAM" id="SSF56059">
    <property type="entry name" value="Glutathione synthetase ATP-binding domain-like"/>
    <property type="match status" value="1"/>
</dbReference>
<dbReference type="Gene3D" id="3.40.50.720">
    <property type="entry name" value="NAD(P)-binding Rossmann-like Domain"/>
    <property type="match status" value="1"/>
</dbReference>
<keyword evidence="7" id="KW-1185">Reference proteome</keyword>
<evidence type="ECO:0000313" key="6">
    <source>
        <dbReference type="EMBL" id="SMC71295.1"/>
    </source>
</evidence>